<dbReference type="NCBIfam" id="TIGR00256">
    <property type="entry name" value="D-aminoacyl-tRNA deacylase"/>
    <property type="match status" value="1"/>
</dbReference>
<dbReference type="InterPro" id="IPR003732">
    <property type="entry name" value="Daa-tRNA_deacyls_DTD"/>
</dbReference>
<dbReference type="GO" id="GO:0005737">
    <property type="term" value="C:cytoplasm"/>
    <property type="evidence" value="ECO:0007669"/>
    <property type="project" value="UniProtKB-SubCell"/>
</dbReference>
<proteinExistence type="inferred from homology"/>
<comment type="function">
    <text evidence="2">An aminoacyl-tRNA editing enzyme that deacylates mischarged D-aminoacyl-tRNAs. Also deacylates mischarged glycyl-tRNA(Ala), protecting cells against glycine mischarging by AlaRS. Acts via tRNA-based rather than protein-based catalysis; rejects L-amino acids rather than detecting D-amino acids in the active site. By recycling D-aminoacyl-tRNA to D-amino acids and free tRNA molecules, this enzyme counteracts the toxicity associated with the formation of D-aminoacyl-tRNA entities in vivo and helps enforce protein L-homochirality.</text>
</comment>
<dbReference type="RefSeq" id="WP_013687072.1">
    <property type="nucleotide sequence ID" value="NC_015321.1"/>
</dbReference>
<dbReference type="Pfam" id="PF02580">
    <property type="entry name" value="Tyr_Deacylase"/>
    <property type="match status" value="1"/>
</dbReference>
<dbReference type="STRING" id="755732.Fluta_2316"/>
<dbReference type="Gene3D" id="3.50.80.10">
    <property type="entry name" value="D-tyrosyl-tRNA(Tyr) deacylase"/>
    <property type="match status" value="1"/>
</dbReference>
<evidence type="ECO:0000256" key="1">
    <source>
        <dbReference type="ARBA" id="ARBA00009673"/>
    </source>
</evidence>
<dbReference type="GO" id="GO:0000049">
    <property type="term" value="F:tRNA binding"/>
    <property type="evidence" value="ECO:0007669"/>
    <property type="project" value="UniProtKB-UniRule"/>
</dbReference>
<name>F2IBJ4_FLUTR</name>
<sequence>MRLVIQRVSQASVTVDQQIIGQIASGLLVLLGIEHEDSEEDVDWLIQKTLQMRIFSDQEGKMNCSLQDIDGELLIVSQFTLHASTKKGNRPSFIAAARPEQAIPLYESFIRKAQVALGKSVQCGAFGADMKVALVNDGPVTITIDSKNKE</sequence>
<comment type="subcellular location">
    <subcellularLocation>
        <location evidence="2">Cytoplasm</location>
    </subcellularLocation>
</comment>
<comment type="catalytic activity">
    <reaction evidence="2">
        <text>a D-aminoacyl-tRNA + H2O = a tRNA + a D-alpha-amino acid + H(+)</text>
        <dbReference type="Rhea" id="RHEA:13953"/>
        <dbReference type="Rhea" id="RHEA-COMP:10123"/>
        <dbReference type="Rhea" id="RHEA-COMP:10124"/>
        <dbReference type="ChEBI" id="CHEBI:15377"/>
        <dbReference type="ChEBI" id="CHEBI:15378"/>
        <dbReference type="ChEBI" id="CHEBI:59871"/>
        <dbReference type="ChEBI" id="CHEBI:78442"/>
        <dbReference type="ChEBI" id="CHEBI:79333"/>
        <dbReference type="EC" id="3.1.1.96"/>
    </reaction>
</comment>
<dbReference type="GO" id="GO:0106026">
    <property type="term" value="F:Gly-tRNA(Ala) deacylase activity"/>
    <property type="evidence" value="ECO:0007669"/>
    <property type="project" value="UniProtKB-UniRule"/>
</dbReference>
<feature type="short sequence motif" description="Gly-cisPro motif, important for rejection of L-amino acids" evidence="2">
    <location>
        <begin position="138"/>
        <end position="139"/>
    </location>
</feature>
<comment type="catalytic activity">
    <reaction evidence="2">
        <text>glycyl-tRNA(Ala) + H2O = tRNA(Ala) + glycine + H(+)</text>
        <dbReference type="Rhea" id="RHEA:53744"/>
        <dbReference type="Rhea" id="RHEA-COMP:9657"/>
        <dbReference type="Rhea" id="RHEA-COMP:13640"/>
        <dbReference type="ChEBI" id="CHEBI:15377"/>
        <dbReference type="ChEBI" id="CHEBI:15378"/>
        <dbReference type="ChEBI" id="CHEBI:57305"/>
        <dbReference type="ChEBI" id="CHEBI:78442"/>
        <dbReference type="ChEBI" id="CHEBI:78522"/>
    </reaction>
</comment>
<evidence type="ECO:0000256" key="2">
    <source>
        <dbReference type="HAMAP-Rule" id="MF_00518"/>
    </source>
</evidence>
<keyword evidence="2" id="KW-0694">RNA-binding</keyword>
<gene>
    <name evidence="2" type="primary">dtd</name>
    <name evidence="3" type="ordered locus">Fluta_2316</name>
</gene>
<keyword evidence="2" id="KW-0820">tRNA-binding</keyword>
<evidence type="ECO:0000313" key="4">
    <source>
        <dbReference type="Proteomes" id="UP000007463"/>
    </source>
</evidence>
<dbReference type="PANTHER" id="PTHR10472:SF5">
    <property type="entry name" value="D-AMINOACYL-TRNA DEACYLASE 1"/>
    <property type="match status" value="1"/>
</dbReference>
<dbReference type="GO" id="GO:0043908">
    <property type="term" value="F:Ser(Gly)-tRNA(Ala) hydrolase activity"/>
    <property type="evidence" value="ECO:0007669"/>
    <property type="project" value="UniProtKB-UniRule"/>
</dbReference>
<dbReference type="EMBL" id="CP002542">
    <property type="protein sequence ID" value="AEA44302.1"/>
    <property type="molecule type" value="Genomic_DNA"/>
</dbReference>
<comment type="subunit">
    <text evidence="2">Homodimer.</text>
</comment>
<dbReference type="AlphaFoldDB" id="F2IBJ4"/>
<reference evidence="3 4" key="1">
    <citation type="journal article" date="2011" name="Stand. Genomic Sci.">
        <title>Complete genome sequence of the gliding freshwater bacterium Fluviicola taffensis type strain (RW262).</title>
        <authorList>
            <person name="Woyke T."/>
            <person name="Chertkov O."/>
            <person name="Lapidus A."/>
            <person name="Nolan M."/>
            <person name="Lucas S."/>
            <person name="Del Rio T.G."/>
            <person name="Tice H."/>
            <person name="Cheng J.F."/>
            <person name="Tapia R."/>
            <person name="Han C."/>
            <person name="Goodwin L."/>
            <person name="Pitluck S."/>
            <person name="Liolios K."/>
            <person name="Pagani I."/>
            <person name="Ivanova N."/>
            <person name="Huntemann M."/>
            <person name="Mavromatis K."/>
            <person name="Mikhailova N."/>
            <person name="Pati A."/>
            <person name="Chen A."/>
            <person name="Palaniappan K."/>
            <person name="Land M."/>
            <person name="Hauser L."/>
            <person name="Brambilla E.M."/>
            <person name="Rohde M."/>
            <person name="Mwirichia R."/>
            <person name="Sikorski J."/>
            <person name="Tindall B.J."/>
            <person name="Goker M."/>
            <person name="Bristow J."/>
            <person name="Eisen J.A."/>
            <person name="Markowitz V."/>
            <person name="Hugenholtz P."/>
            <person name="Klenk H.P."/>
            <person name="Kyrpides N.C."/>
        </authorList>
    </citation>
    <scope>NUCLEOTIDE SEQUENCE [LARGE SCALE GENOMIC DNA]</scope>
    <source>
        <strain evidence="4">DSM 16823 / RW262 / RW262</strain>
    </source>
</reference>
<dbReference type="GO" id="GO:0051500">
    <property type="term" value="F:D-tyrosyl-tRNA(Tyr) deacylase activity"/>
    <property type="evidence" value="ECO:0007669"/>
    <property type="project" value="TreeGrafter"/>
</dbReference>
<keyword evidence="2" id="KW-0963">Cytoplasm</keyword>
<dbReference type="Proteomes" id="UP000007463">
    <property type="component" value="Chromosome"/>
</dbReference>
<evidence type="ECO:0000313" key="3">
    <source>
        <dbReference type="EMBL" id="AEA44302.1"/>
    </source>
</evidence>
<reference evidence="4" key="2">
    <citation type="submission" date="2011-02" db="EMBL/GenBank/DDBJ databases">
        <title>The complete genome of Fluviicola taffensis DSM 16823.</title>
        <authorList>
            <consortium name="US DOE Joint Genome Institute (JGI-PGF)"/>
            <person name="Lucas S."/>
            <person name="Copeland A."/>
            <person name="Lapidus A."/>
            <person name="Bruce D."/>
            <person name="Goodwin L."/>
            <person name="Pitluck S."/>
            <person name="Kyrpides N."/>
            <person name="Mavromatis K."/>
            <person name="Ivanova N."/>
            <person name="Mikhailova N."/>
            <person name="Pagani I."/>
            <person name="Chertkov O."/>
            <person name="Detter J.C."/>
            <person name="Han C."/>
            <person name="Tapia R."/>
            <person name="Land M."/>
            <person name="Hauser L."/>
            <person name="Markowitz V."/>
            <person name="Cheng J.-F."/>
            <person name="Hugenholtz P."/>
            <person name="Woyke T."/>
            <person name="Wu D."/>
            <person name="Tindall B."/>
            <person name="Pomrenke H.G."/>
            <person name="Brambilla E."/>
            <person name="Klenk H.-P."/>
            <person name="Eisen J.A."/>
        </authorList>
    </citation>
    <scope>NUCLEOTIDE SEQUENCE [LARGE SCALE GENOMIC DNA]</scope>
    <source>
        <strain evidence="4">DSM 16823 / RW262 / RW262</strain>
    </source>
</reference>
<dbReference type="eggNOG" id="COG1490">
    <property type="taxonomic scope" value="Bacteria"/>
</dbReference>
<protein>
    <recommendedName>
        <fullName evidence="2">D-aminoacyl-tRNA deacylase</fullName>
        <shortName evidence="2">DTD</shortName>
        <ecNumber evidence="2">3.1.1.96</ecNumber>
    </recommendedName>
    <alternativeName>
        <fullName evidence="2">Gly-tRNA(Ala) deacylase</fullName>
        <ecNumber evidence="2">3.1.1.-</ecNumber>
    </alternativeName>
</protein>
<dbReference type="FunFam" id="3.50.80.10:FF:000001">
    <property type="entry name" value="D-aminoacyl-tRNA deacylase"/>
    <property type="match status" value="1"/>
</dbReference>
<dbReference type="EC" id="3.1.1.-" evidence="2"/>
<organism evidence="3 4">
    <name type="scientific">Fluviicola taffensis (strain DSM 16823 / NCIMB 13979 / RW262)</name>
    <dbReference type="NCBI Taxonomy" id="755732"/>
    <lineage>
        <taxon>Bacteria</taxon>
        <taxon>Pseudomonadati</taxon>
        <taxon>Bacteroidota</taxon>
        <taxon>Flavobacteriia</taxon>
        <taxon>Flavobacteriales</taxon>
        <taxon>Crocinitomicaceae</taxon>
        <taxon>Fluviicola</taxon>
    </lineage>
</organism>
<dbReference type="OrthoDB" id="9801395at2"/>
<dbReference type="CDD" id="cd00563">
    <property type="entry name" value="Dtyr_deacylase"/>
    <property type="match status" value="1"/>
</dbReference>
<dbReference type="SUPFAM" id="SSF69500">
    <property type="entry name" value="DTD-like"/>
    <property type="match status" value="1"/>
</dbReference>
<comment type="domain">
    <text evidence="2">A Gly-cisPro motif from one monomer fits into the active site of the other monomer to allow specific chiral rejection of L-amino acids.</text>
</comment>
<dbReference type="InterPro" id="IPR023509">
    <property type="entry name" value="DTD-like_sf"/>
</dbReference>
<keyword evidence="4" id="KW-1185">Reference proteome</keyword>
<comment type="similarity">
    <text evidence="1 2">Belongs to the DTD family.</text>
</comment>
<dbReference type="GO" id="GO:0019478">
    <property type="term" value="P:D-amino acid catabolic process"/>
    <property type="evidence" value="ECO:0007669"/>
    <property type="project" value="UniProtKB-UniRule"/>
</dbReference>
<dbReference type="HAMAP" id="MF_00518">
    <property type="entry name" value="Deacylase_Dtd"/>
    <property type="match status" value="1"/>
</dbReference>
<accession>F2IBJ4</accession>
<dbReference type="EC" id="3.1.1.96" evidence="2"/>
<keyword evidence="2" id="KW-0378">Hydrolase</keyword>
<dbReference type="PANTHER" id="PTHR10472">
    <property type="entry name" value="D-TYROSYL-TRNA TYR DEACYLASE"/>
    <property type="match status" value="1"/>
</dbReference>
<dbReference type="HOGENOM" id="CLU_076901_1_0_10"/>
<dbReference type="KEGG" id="fte:Fluta_2316"/>